<protein>
    <submittedName>
        <fullName evidence="2">Uncharacterized protein</fullName>
    </submittedName>
</protein>
<sequence>MIPPIHMEREGIRSWRSREPTGELKDEQRRRTEEEDPEDVWTRSQDQEPWRPVAETRNAGPGEHTSEPATLQEKRGQTRYGISGQGERSGRREEKGKTRGTALRARERRGDG</sequence>
<dbReference type="Proteomes" id="UP001066276">
    <property type="component" value="Chromosome 8"/>
</dbReference>
<proteinExistence type="predicted"/>
<dbReference type="AlphaFoldDB" id="A0AAV7NMP1"/>
<dbReference type="EMBL" id="JANPWB010000012">
    <property type="protein sequence ID" value="KAJ1117306.1"/>
    <property type="molecule type" value="Genomic_DNA"/>
</dbReference>
<evidence type="ECO:0000256" key="1">
    <source>
        <dbReference type="SAM" id="MobiDB-lite"/>
    </source>
</evidence>
<feature type="region of interest" description="Disordered" evidence="1">
    <location>
        <begin position="1"/>
        <end position="112"/>
    </location>
</feature>
<evidence type="ECO:0000313" key="3">
    <source>
        <dbReference type="Proteomes" id="UP001066276"/>
    </source>
</evidence>
<reference evidence="2" key="1">
    <citation type="journal article" date="2022" name="bioRxiv">
        <title>Sequencing and chromosome-scale assembly of the giantPleurodeles waltlgenome.</title>
        <authorList>
            <person name="Brown T."/>
            <person name="Elewa A."/>
            <person name="Iarovenko S."/>
            <person name="Subramanian E."/>
            <person name="Araus A.J."/>
            <person name="Petzold A."/>
            <person name="Susuki M."/>
            <person name="Suzuki K.-i.T."/>
            <person name="Hayashi T."/>
            <person name="Toyoda A."/>
            <person name="Oliveira C."/>
            <person name="Osipova E."/>
            <person name="Leigh N.D."/>
            <person name="Simon A."/>
            <person name="Yun M.H."/>
        </authorList>
    </citation>
    <scope>NUCLEOTIDE SEQUENCE</scope>
    <source>
        <strain evidence="2">20211129_DDA</strain>
        <tissue evidence="2">Liver</tissue>
    </source>
</reference>
<evidence type="ECO:0000313" key="2">
    <source>
        <dbReference type="EMBL" id="KAJ1117306.1"/>
    </source>
</evidence>
<accession>A0AAV7NMP1</accession>
<keyword evidence="3" id="KW-1185">Reference proteome</keyword>
<feature type="compositionally biased region" description="Basic and acidic residues" evidence="1">
    <location>
        <begin position="88"/>
        <end position="97"/>
    </location>
</feature>
<name>A0AAV7NMP1_PLEWA</name>
<gene>
    <name evidence="2" type="ORF">NDU88_005506</name>
</gene>
<comment type="caution">
    <text evidence="2">The sequence shown here is derived from an EMBL/GenBank/DDBJ whole genome shotgun (WGS) entry which is preliminary data.</text>
</comment>
<feature type="compositionally biased region" description="Basic and acidic residues" evidence="1">
    <location>
        <begin position="1"/>
        <end position="33"/>
    </location>
</feature>
<organism evidence="2 3">
    <name type="scientific">Pleurodeles waltl</name>
    <name type="common">Iberian ribbed newt</name>
    <dbReference type="NCBI Taxonomy" id="8319"/>
    <lineage>
        <taxon>Eukaryota</taxon>
        <taxon>Metazoa</taxon>
        <taxon>Chordata</taxon>
        <taxon>Craniata</taxon>
        <taxon>Vertebrata</taxon>
        <taxon>Euteleostomi</taxon>
        <taxon>Amphibia</taxon>
        <taxon>Batrachia</taxon>
        <taxon>Caudata</taxon>
        <taxon>Salamandroidea</taxon>
        <taxon>Salamandridae</taxon>
        <taxon>Pleurodelinae</taxon>
        <taxon>Pleurodeles</taxon>
    </lineage>
</organism>